<keyword evidence="3" id="KW-1185">Reference proteome</keyword>
<protein>
    <submittedName>
        <fullName evidence="2">Uncharacterized protein</fullName>
    </submittedName>
</protein>
<feature type="chain" id="PRO_5041983054" evidence="1">
    <location>
        <begin position="28"/>
        <end position="123"/>
    </location>
</feature>
<comment type="caution">
    <text evidence="2">The sequence shown here is derived from an EMBL/GenBank/DDBJ whole genome shotgun (WGS) entry which is preliminary data.</text>
</comment>
<accession>A0AAD7D5A2</accession>
<keyword evidence="1" id="KW-0732">Signal</keyword>
<proteinExistence type="predicted"/>
<dbReference type="AlphaFoldDB" id="A0AAD7D5A2"/>
<sequence length="123" mass="13248">MKFLFLFTLSAISIAPHLVGQTALALATTVEYCDGMGLNRNCIVTTSSATQCVNVDLALNDKTHSTQITSGNCVCWVWTVQLSTSTLFVAEGGRTTSRLTSVVMVVLRTPGVLATYQNVPDWC</sequence>
<organism evidence="2 3">
    <name type="scientific">Mycena rosella</name>
    <name type="common">Pink bonnet</name>
    <name type="synonym">Agaricus rosellus</name>
    <dbReference type="NCBI Taxonomy" id="1033263"/>
    <lineage>
        <taxon>Eukaryota</taxon>
        <taxon>Fungi</taxon>
        <taxon>Dikarya</taxon>
        <taxon>Basidiomycota</taxon>
        <taxon>Agaricomycotina</taxon>
        <taxon>Agaricomycetes</taxon>
        <taxon>Agaricomycetidae</taxon>
        <taxon>Agaricales</taxon>
        <taxon>Marasmiineae</taxon>
        <taxon>Mycenaceae</taxon>
        <taxon>Mycena</taxon>
    </lineage>
</organism>
<gene>
    <name evidence="2" type="ORF">B0H17DRAFT_1140654</name>
</gene>
<evidence type="ECO:0000256" key="1">
    <source>
        <dbReference type="SAM" id="SignalP"/>
    </source>
</evidence>
<reference evidence="2" key="1">
    <citation type="submission" date="2023-03" db="EMBL/GenBank/DDBJ databases">
        <title>Massive genome expansion in bonnet fungi (Mycena s.s.) driven by repeated elements and novel gene families across ecological guilds.</title>
        <authorList>
            <consortium name="Lawrence Berkeley National Laboratory"/>
            <person name="Harder C.B."/>
            <person name="Miyauchi S."/>
            <person name="Viragh M."/>
            <person name="Kuo A."/>
            <person name="Thoen E."/>
            <person name="Andreopoulos B."/>
            <person name="Lu D."/>
            <person name="Skrede I."/>
            <person name="Drula E."/>
            <person name="Henrissat B."/>
            <person name="Morin E."/>
            <person name="Kohler A."/>
            <person name="Barry K."/>
            <person name="LaButti K."/>
            <person name="Morin E."/>
            <person name="Salamov A."/>
            <person name="Lipzen A."/>
            <person name="Mereny Z."/>
            <person name="Hegedus B."/>
            <person name="Baldrian P."/>
            <person name="Stursova M."/>
            <person name="Weitz H."/>
            <person name="Taylor A."/>
            <person name="Grigoriev I.V."/>
            <person name="Nagy L.G."/>
            <person name="Martin F."/>
            <person name="Kauserud H."/>
        </authorList>
    </citation>
    <scope>NUCLEOTIDE SEQUENCE</scope>
    <source>
        <strain evidence="2">CBHHK067</strain>
    </source>
</reference>
<evidence type="ECO:0000313" key="2">
    <source>
        <dbReference type="EMBL" id="KAJ7674319.1"/>
    </source>
</evidence>
<dbReference type="EMBL" id="JARKIE010000156">
    <property type="protein sequence ID" value="KAJ7674319.1"/>
    <property type="molecule type" value="Genomic_DNA"/>
</dbReference>
<feature type="signal peptide" evidence="1">
    <location>
        <begin position="1"/>
        <end position="27"/>
    </location>
</feature>
<evidence type="ECO:0000313" key="3">
    <source>
        <dbReference type="Proteomes" id="UP001221757"/>
    </source>
</evidence>
<name>A0AAD7D5A2_MYCRO</name>
<dbReference type="Proteomes" id="UP001221757">
    <property type="component" value="Unassembled WGS sequence"/>
</dbReference>